<gene>
    <name evidence="2" type="ORF">AFCDBAGC_2988</name>
</gene>
<proteinExistence type="predicted"/>
<organism evidence="2 3">
    <name type="scientific">Methylobacterium cerastii</name>
    <dbReference type="NCBI Taxonomy" id="932741"/>
    <lineage>
        <taxon>Bacteria</taxon>
        <taxon>Pseudomonadati</taxon>
        <taxon>Pseudomonadota</taxon>
        <taxon>Alphaproteobacteria</taxon>
        <taxon>Hyphomicrobiales</taxon>
        <taxon>Methylobacteriaceae</taxon>
        <taxon>Methylobacterium</taxon>
    </lineage>
</organism>
<evidence type="ECO:0000256" key="1">
    <source>
        <dbReference type="SAM" id="Phobius"/>
    </source>
</evidence>
<sequence length="95" mass="10790">MSALRRAVDWTFRDRRTGAFVIGQWPNLPLWLFFGFSIVRWVLVPQGRPDFWLRIGAGAALGWWAADEVLRGVNPWRRILGAVALVWLAVSATLA</sequence>
<keyword evidence="3" id="KW-1185">Reference proteome</keyword>
<comment type="caution">
    <text evidence="2">The sequence shown here is derived from an EMBL/GenBank/DDBJ whole genome shotgun (WGS) entry which is preliminary data.</text>
</comment>
<feature type="transmembrane region" description="Helical" evidence="1">
    <location>
        <begin position="28"/>
        <end position="44"/>
    </location>
</feature>
<accession>A0ABQ4QIN7</accession>
<evidence type="ECO:0008006" key="4">
    <source>
        <dbReference type="Google" id="ProtNLM"/>
    </source>
</evidence>
<keyword evidence="1" id="KW-0812">Transmembrane</keyword>
<reference evidence="2 3" key="1">
    <citation type="journal article" date="2021" name="Front. Microbiol.">
        <title>Comprehensive Comparative Genomics and Phenotyping of Methylobacterium Species.</title>
        <authorList>
            <person name="Alessa O."/>
            <person name="Ogura Y."/>
            <person name="Fujitani Y."/>
            <person name="Takami H."/>
            <person name="Hayashi T."/>
            <person name="Sahin N."/>
            <person name="Tani A."/>
        </authorList>
    </citation>
    <scope>NUCLEOTIDE SEQUENCE [LARGE SCALE GENOMIC DNA]</scope>
    <source>
        <strain evidence="2 3">DSM 23679</strain>
    </source>
</reference>
<evidence type="ECO:0000313" key="3">
    <source>
        <dbReference type="Proteomes" id="UP001055117"/>
    </source>
</evidence>
<dbReference type="EMBL" id="BPQG01000046">
    <property type="protein sequence ID" value="GJD45119.1"/>
    <property type="molecule type" value="Genomic_DNA"/>
</dbReference>
<dbReference type="Proteomes" id="UP001055117">
    <property type="component" value="Unassembled WGS sequence"/>
</dbReference>
<keyword evidence="1" id="KW-0472">Membrane</keyword>
<evidence type="ECO:0000313" key="2">
    <source>
        <dbReference type="EMBL" id="GJD45119.1"/>
    </source>
</evidence>
<dbReference type="RefSeq" id="WP_373322549.1">
    <property type="nucleotide sequence ID" value="NZ_BPQG01000046.1"/>
</dbReference>
<protein>
    <recommendedName>
        <fullName evidence="4">Glycine/betaine ABC transporter permease</fullName>
    </recommendedName>
</protein>
<name>A0ABQ4QIN7_9HYPH</name>
<keyword evidence="1" id="KW-1133">Transmembrane helix</keyword>